<dbReference type="PANTHER" id="PTHR16861:SF4">
    <property type="entry name" value="SH3 DOMAIN PROTEIN (AFU_ORTHOLOGUE AFUA_1G13610)"/>
    <property type="match status" value="1"/>
</dbReference>
<accession>A0A2G8SUP3</accession>
<dbReference type="Gene3D" id="2.60.120.260">
    <property type="entry name" value="Galactose-binding domain-like"/>
    <property type="match status" value="1"/>
</dbReference>
<dbReference type="Pfam" id="PF06679">
    <property type="entry name" value="DUF1180"/>
    <property type="match status" value="1"/>
</dbReference>
<dbReference type="PANTHER" id="PTHR16861">
    <property type="entry name" value="GLYCOPROTEIN 38"/>
    <property type="match status" value="1"/>
</dbReference>
<comment type="caution">
    <text evidence="4">The sequence shown here is derived from an EMBL/GenBank/DDBJ whole genome shotgun (WGS) entry which is preliminary data.</text>
</comment>
<evidence type="ECO:0000256" key="3">
    <source>
        <dbReference type="SAM" id="SignalP"/>
    </source>
</evidence>
<dbReference type="STRING" id="1077348.A0A2G8SUP3"/>
<evidence type="ECO:0000313" key="5">
    <source>
        <dbReference type="Proteomes" id="UP000230002"/>
    </source>
</evidence>
<reference evidence="4 5" key="1">
    <citation type="journal article" date="2015" name="Sci. Rep.">
        <title>Chromosome-level genome map provides insights into diverse defense mechanisms in the medicinal fungus Ganoderma sinense.</title>
        <authorList>
            <person name="Zhu Y."/>
            <person name="Xu J."/>
            <person name="Sun C."/>
            <person name="Zhou S."/>
            <person name="Xu H."/>
            <person name="Nelson D.R."/>
            <person name="Qian J."/>
            <person name="Song J."/>
            <person name="Luo H."/>
            <person name="Xiang L."/>
            <person name="Li Y."/>
            <person name="Xu Z."/>
            <person name="Ji A."/>
            <person name="Wang L."/>
            <person name="Lu S."/>
            <person name="Hayward A."/>
            <person name="Sun W."/>
            <person name="Li X."/>
            <person name="Schwartz D.C."/>
            <person name="Wang Y."/>
            <person name="Chen S."/>
        </authorList>
    </citation>
    <scope>NUCLEOTIDE SEQUENCE [LARGE SCALE GENOMIC DNA]</scope>
    <source>
        <strain evidence="4 5">ZZ0214-1</strain>
    </source>
</reference>
<keyword evidence="2" id="KW-0472">Membrane</keyword>
<feature type="compositionally biased region" description="Low complexity" evidence="1">
    <location>
        <begin position="184"/>
        <end position="233"/>
    </location>
</feature>
<feature type="region of interest" description="Disordered" evidence="1">
    <location>
        <begin position="179"/>
        <end position="270"/>
    </location>
</feature>
<evidence type="ECO:0000313" key="4">
    <source>
        <dbReference type="EMBL" id="PIL37474.1"/>
    </source>
</evidence>
<feature type="compositionally biased region" description="Polar residues" evidence="1">
    <location>
        <begin position="234"/>
        <end position="253"/>
    </location>
</feature>
<evidence type="ECO:0000256" key="2">
    <source>
        <dbReference type="SAM" id="Phobius"/>
    </source>
</evidence>
<name>A0A2G8SUP3_9APHY</name>
<keyword evidence="2" id="KW-0812">Transmembrane</keyword>
<keyword evidence="2" id="KW-1133">Transmembrane helix</keyword>
<evidence type="ECO:0008006" key="6">
    <source>
        <dbReference type="Google" id="ProtNLM"/>
    </source>
</evidence>
<feature type="chain" id="PRO_5013701462" description="Mid2 domain-containing protein" evidence="3">
    <location>
        <begin position="20"/>
        <end position="415"/>
    </location>
</feature>
<protein>
    <recommendedName>
        <fullName evidence="6">Mid2 domain-containing protein</fullName>
    </recommendedName>
</protein>
<feature type="signal peptide" evidence="3">
    <location>
        <begin position="1"/>
        <end position="19"/>
    </location>
</feature>
<dbReference type="AlphaFoldDB" id="A0A2G8SUP3"/>
<dbReference type="Proteomes" id="UP000230002">
    <property type="component" value="Unassembled WGS sequence"/>
</dbReference>
<dbReference type="EMBL" id="AYKW01000001">
    <property type="protein sequence ID" value="PIL37474.1"/>
    <property type="molecule type" value="Genomic_DNA"/>
</dbReference>
<sequence length="415" mass="44219">MLSFKFFLALSLFAASVNSTPLNVTIDDEFGDEITGLLPIYSPAEEWEQGLTCISCNVNVFDVALGMSQIYQATWHEATHQAGGGQTTITVSFTGSAVYVYHIVANSIPDVITSTQLSFDLDGKVVGHYSHTPDSSDTILYNVPVFVSTELANTAHTLIIRGGGRESLLLFDYVAYTSEDAGGSSSSSSKSSSTSTSTSSLPSTPTLVSTSPKASASSLPSISPHSSSSQNLSFTPSQTPSQPIASTHTLQTNSSSSSPTITSSPRRSSHVSTRAIVGATVGSIAAFLLVCALLFCRIRRRNQGRPRAHIIALDIGNGPATPVDDDPTELETDSVLEIKHLSPIWKPLVPLPSYLTRSRSASSGAAVTTVDAYGHSPESGPDVRRRDGLSGRSLRKDIMEIREQLARLRARRGRL</sequence>
<gene>
    <name evidence="4" type="ORF">GSI_01168</name>
</gene>
<organism evidence="4 5">
    <name type="scientific">Ganoderma sinense ZZ0214-1</name>
    <dbReference type="NCBI Taxonomy" id="1077348"/>
    <lineage>
        <taxon>Eukaryota</taxon>
        <taxon>Fungi</taxon>
        <taxon>Dikarya</taxon>
        <taxon>Basidiomycota</taxon>
        <taxon>Agaricomycotina</taxon>
        <taxon>Agaricomycetes</taxon>
        <taxon>Polyporales</taxon>
        <taxon>Polyporaceae</taxon>
        <taxon>Ganoderma</taxon>
    </lineage>
</organism>
<evidence type="ECO:0000256" key="1">
    <source>
        <dbReference type="SAM" id="MobiDB-lite"/>
    </source>
</evidence>
<feature type="compositionally biased region" description="Low complexity" evidence="1">
    <location>
        <begin position="254"/>
        <end position="266"/>
    </location>
</feature>
<keyword evidence="5" id="KW-1185">Reference proteome</keyword>
<proteinExistence type="predicted"/>
<keyword evidence="3" id="KW-0732">Signal</keyword>
<feature type="transmembrane region" description="Helical" evidence="2">
    <location>
        <begin position="275"/>
        <end position="296"/>
    </location>
</feature>
<dbReference type="OrthoDB" id="3270641at2759"/>